<dbReference type="EMBL" id="JBHSNW010000001">
    <property type="protein sequence ID" value="MFC5813573.1"/>
    <property type="molecule type" value="Genomic_DNA"/>
</dbReference>
<evidence type="ECO:0000313" key="2">
    <source>
        <dbReference type="Proteomes" id="UP001596096"/>
    </source>
</evidence>
<dbReference type="Proteomes" id="UP001596096">
    <property type="component" value="Unassembled WGS sequence"/>
</dbReference>
<gene>
    <name evidence="1" type="ORF">ACFPUY_00640</name>
</gene>
<organism evidence="1 2">
    <name type="scientific">Nonomuraea harbinensis</name>
    <dbReference type="NCBI Taxonomy" id="1286938"/>
    <lineage>
        <taxon>Bacteria</taxon>
        <taxon>Bacillati</taxon>
        <taxon>Actinomycetota</taxon>
        <taxon>Actinomycetes</taxon>
        <taxon>Streptosporangiales</taxon>
        <taxon>Streptosporangiaceae</taxon>
        <taxon>Nonomuraea</taxon>
    </lineage>
</organism>
<dbReference type="RefSeq" id="WP_246641142.1">
    <property type="nucleotide sequence ID" value="NZ_JAHKRN010000060.1"/>
</dbReference>
<proteinExistence type="predicted"/>
<accession>A0ABW1BLU4</accession>
<reference evidence="2" key="1">
    <citation type="journal article" date="2019" name="Int. J. Syst. Evol. Microbiol.">
        <title>The Global Catalogue of Microorganisms (GCM) 10K type strain sequencing project: providing services to taxonomists for standard genome sequencing and annotation.</title>
        <authorList>
            <consortium name="The Broad Institute Genomics Platform"/>
            <consortium name="The Broad Institute Genome Sequencing Center for Infectious Disease"/>
            <person name="Wu L."/>
            <person name="Ma J."/>
        </authorList>
    </citation>
    <scope>NUCLEOTIDE SEQUENCE [LARGE SCALE GENOMIC DNA]</scope>
    <source>
        <strain evidence="2">CGMCC 4.7106</strain>
    </source>
</reference>
<keyword evidence="2" id="KW-1185">Reference proteome</keyword>
<protein>
    <submittedName>
        <fullName evidence="1">Uncharacterized protein</fullName>
    </submittedName>
</protein>
<name>A0ABW1BLU4_9ACTN</name>
<comment type="caution">
    <text evidence="1">The sequence shown here is derived from an EMBL/GenBank/DDBJ whole genome shotgun (WGS) entry which is preliminary data.</text>
</comment>
<sequence length="103" mass="11299">MTFLAPATRCEVPRFVGADDSYGGPPAGNPEELRELVSKARSYKAIQASSGTFHIFPEYIRPSETLVLEFSDERSAQARWRMGSWLAKAGSPVKPCNPVPRTG</sequence>
<evidence type="ECO:0000313" key="1">
    <source>
        <dbReference type="EMBL" id="MFC5813573.1"/>
    </source>
</evidence>